<name>A0A9P7DPV4_9AGAM</name>
<sequence length="140" mass="15398">MHLASLAVVAALTASMYISTTLATSNDTCLAVGKSCDDDSQCCSDACTWKSDCTEKYCVAIDNILDLEELRRAYTCHSVNTSSFLLDMTISSPLSSGLGVYQGRSRSTIVDRDELRPLPTQPAVIRKDDWEVQRRHTVTN</sequence>
<organism evidence="2 3">
    <name type="scientific">Suillus plorans</name>
    <dbReference type="NCBI Taxonomy" id="116603"/>
    <lineage>
        <taxon>Eukaryota</taxon>
        <taxon>Fungi</taxon>
        <taxon>Dikarya</taxon>
        <taxon>Basidiomycota</taxon>
        <taxon>Agaricomycotina</taxon>
        <taxon>Agaricomycetes</taxon>
        <taxon>Agaricomycetidae</taxon>
        <taxon>Boletales</taxon>
        <taxon>Suillineae</taxon>
        <taxon>Suillaceae</taxon>
        <taxon>Suillus</taxon>
    </lineage>
</organism>
<feature type="signal peptide" evidence="1">
    <location>
        <begin position="1"/>
        <end position="23"/>
    </location>
</feature>
<evidence type="ECO:0000313" key="3">
    <source>
        <dbReference type="Proteomes" id="UP000719766"/>
    </source>
</evidence>
<dbReference type="Proteomes" id="UP000719766">
    <property type="component" value="Unassembled WGS sequence"/>
</dbReference>
<keyword evidence="3" id="KW-1185">Reference proteome</keyword>
<accession>A0A9P7DPV4</accession>
<evidence type="ECO:0000313" key="2">
    <source>
        <dbReference type="EMBL" id="KAG1800208.1"/>
    </source>
</evidence>
<protein>
    <submittedName>
        <fullName evidence="2">Uncharacterized protein</fullName>
    </submittedName>
</protein>
<dbReference type="EMBL" id="JABBWE010000009">
    <property type="protein sequence ID" value="KAG1800208.1"/>
    <property type="molecule type" value="Genomic_DNA"/>
</dbReference>
<dbReference type="RefSeq" id="XP_041164194.1">
    <property type="nucleotide sequence ID" value="XM_041309558.1"/>
</dbReference>
<proteinExistence type="predicted"/>
<feature type="chain" id="PRO_5040263027" evidence="1">
    <location>
        <begin position="24"/>
        <end position="140"/>
    </location>
</feature>
<comment type="caution">
    <text evidence="2">The sequence shown here is derived from an EMBL/GenBank/DDBJ whole genome shotgun (WGS) entry which is preliminary data.</text>
</comment>
<keyword evidence="1" id="KW-0732">Signal</keyword>
<gene>
    <name evidence="2" type="ORF">HD556DRAFT_1534129</name>
</gene>
<dbReference type="AlphaFoldDB" id="A0A9P7DPV4"/>
<dbReference type="GeneID" id="64603322"/>
<reference evidence="2" key="1">
    <citation type="journal article" date="2020" name="New Phytol.">
        <title>Comparative genomics reveals dynamic genome evolution in host specialist ectomycorrhizal fungi.</title>
        <authorList>
            <person name="Lofgren L.A."/>
            <person name="Nguyen N.H."/>
            <person name="Vilgalys R."/>
            <person name="Ruytinx J."/>
            <person name="Liao H.L."/>
            <person name="Branco S."/>
            <person name="Kuo A."/>
            <person name="LaButti K."/>
            <person name="Lipzen A."/>
            <person name="Andreopoulos W."/>
            <person name="Pangilinan J."/>
            <person name="Riley R."/>
            <person name="Hundley H."/>
            <person name="Na H."/>
            <person name="Barry K."/>
            <person name="Grigoriev I.V."/>
            <person name="Stajich J.E."/>
            <person name="Kennedy P.G."/>
        </authorList>
    </citation>
    <scope>NUCLEOTIDE SEQUENCE</scope>
    <source>
        <strain evidence="2">S12</strain>
    </source>
</reference>
<dbReference type="OrthoDB" id="3867244at2759"/>
<evidence type="ECO:0000256" key="1">
    <source>
        <dbReference type="SAM" id="SignalP"/>
    </source>
</evidence>